<dbReference type="GO" id="GO:0097510">
    <property type="term" value="P:base-excision repair, AP site formation via deaminated base removal"/>
    <property type="evidence" value="ECO:0007669"/>
    <property type="project" value="TreeGrafter"/>
</dbReference>
<comment type="similarity">
    <text evidence="3 9 11">Belongs to the uracil-DNA glycosylase (UDG) superfamily. UNG family.</text>
</comment>
<evidence type="ECO:0000256" key="11">
    <source>
        <dbReference type="RuleBase" id="RU003780"/>
    </source>
</evidence>
<feature type="domain" description="Uracil-DNA glycosylase-like" evidence="12">
    <location>
        <begin position="50"/>
        <end position="210"/>
    </location>
</feature>
<comment type="function">
    <text evidence="2 9 11">Excises uracil residues from the DNA which can arise as a result of misincorporation of dUMP residues by DNA polymerase or due to deamination of cytosine.</text>
</comment>
<keyword evidence="6 9" id="KW-0227">DNA damage</keyword>
<evidence type="ECO:0000256" key="7">
    <source>
        <dbReference type="ARBA" id="ARBA00022801"/>
    </source>
</evidence>
<evidence type="ECO:0000256" key="8">
    <source>
        <dbReference type="ARBA" id="ARBA00023204"/>
    </source>
</evidence>
<evidence type="ECO:0000313" key="14">
    <source>
        <dbReference type="Proteomes" id="UP000473648"/>
    </source>
</evidence>
<dbReference type="InterPro" id="IPR036895">
    <property type="entry name" value="Uracil-DNA_glycosylase-like_sf"/>
</dbReference>
<dbReference type="PROSITE" id="PS00130">
    <property type="entry name" value="U_DNA_GLYCOSYLASE"/>
    <property type="match status" value="1"/>
</dbReference>
<dbReference type="SMART" id="SM00987">
    <property type="entry name" value="UreE_C"/>
    <property type="match status" value="1"/>
</dbReference>
<evidence type="ECO:0000259" key="12">
    <source>
        <dbReference type="SMART" id="SM00986"/>
    </source>
</evidence>
<name>A0A6L5GPX2_9FIRM</name>
<evidence type="ECO:0000256" key="9">
    <source>
        <dbReference type="HAMAP-Rule" id="MF_00148"/>
    </source>
</evidence>
<dbReference type="NCBIfam" id="NF003592">
    <property type="entry name" value="PRK05254.1-5"/>
    <property type="match status" value="1"/>
</dbReference>
<keyword evidence="7 9" id="KW-0378">Hydrolase</keyword>
<keyword evidence="8 9" id="KW-0234">DNA repair</keyword>
<evidence type="ECO:0000256" key="1">
    <source>
        <dbReference type="ARBA" id="ARBA00001400"/>
    </source>
</evidence>
<protein>
    <recommendedName>
        <fullName evidence="5 9">Uracil-DNA glycosylase</fullName>
        <shortName evidence="9">UDG</shortName>
        <ecNumber evidence="4 9">3.2.2.27</ecNumber>
    </recommendedName>
</protein>
<keyword evidence="13" id="KW-0326">Glycosidase</keyword>
<dbReference type="PANTHER" id="PTHR11264:SF0">
    <property type="entry name" value="URACIL-DNA GLYCOSYLASE"/>
    <property type="match status" value="1"/>
</dbReference>
<dbReference type="InterPro" id="IPR002043">
    <property type="entry name" value="UDG_fam1"/>
</dbReference>
<dbReference type="NCBIfam" id="TIGR00628">
    <property type="entry name" value="ung"/>
    <property type="match status" value="1"/>
</dbReference>
<dbReference type="NCBIfam" id="NF003589">
    <property type="entry name" value="PRK05254.1-2"/>
    <property type="match status" value="1"/>
</dbReference>
<dbReference type="NCBIfam" id="NF003591">
    <property type="entry name" value="PRK05254.1-4"/>
    <property type="match status" value="1"/>
</dbReference>
<dbReference type="InterPro" id="IPR018085">
    <property type="entry name" value="Ura-DNA_Glyclase_AS"/>
</dbReference>
<reference evidence="13" key="1">
    <citation type="journal article" date="2020" name="Appl. Environ. Microbiol.">
        <title>Medium-Chain Fatty Acid Synthesis by 'Candidatus Weimeria bifida' gen. nov., sp. nov., and 'Candidatus Pseudoramibacter fermentans' sp. nov.</title>
        <authorList>
            <person name="Scarborough M.J."/>
            <person name="Myers K.S."/>
            <person name="Donohue T.J."/>
            <person name="Noguera D.R."/>
        </authorList>
    </citation>
    <scope>NUCLEOTIDE SEQUENCE</scope>
    <source>
        <strain evidence="13">EUB1.1</strain>
    </source>
</reference>
<dbReference type="Pfam" id="PF03167">
    <property type="entry name" value="UDG"/>
    <property type="match status" value="1"/>
</dbReference>
<dbReference type="EC" id="3.2.2.27" evidence="4 9"/>
<dbReference type="InterPro" id="IPR005122">
    <property type="entry name" value="Uracil-DNA_glycosylase-like"/>
</dbReference>
<evidence type="ECO:0000256" key="10">
    <source>
        <dbReference type="PROSITE-ProRule" id="PRU10072"/>
    </source>
</evidence>
<evidence type="ECO:0000256" key="5">
    <source>
        <dbReference type="ARBA" id="ARBA00018429"/>
    </source>
</evidence>
<dbReference type="AlphaFoldDB" id="A0A6L5GPX2"/>
<dbReference type="SUPFAM" id="SSF52141">
    <property type="entry name" value="Uracil-DNA glycosylase-like"/>
    <property type="match status" value="1"/>
</dbReference>
<feature type="active site" description="Proton acceptor" evidence="9 10">
    <location>
        <position position="65"/>
    </location>
</feature>
<evidence type="ECO:0000256" key="6">
    <source>
        <dbReference type="ARBA" id="ARBA00022763"/>
    </source>
</evidence>
<dbReference type="SMART" id="SM00986">
    <property type="entry name" value="UDG"/>
    <property type="match status" value="1"/>
</dbReference>
<dbReference type="Proteomes" id="UP000473648">
    <property type="component" value="Unassembled WGS sequence"/>
</dbReference>
<dbReference type="GO" id="GO:0004844">
    <property type="term" value="F:uracil DNA N-glycosylase activity"/>
    <property type="evidence" value="ECO:0007669"/>
    <property type="project" value="UniProtKB-UniRule"/>
</dbReference>
<accession>A0A6L5GPX2</accession>
<organism evidence="13 14">
    <name type="scientific">Candidatus Pseudoramibacter fermentans</name>
    <dbReference type="NCBI Taxonomy" id="2594427"/>
    <lineage>
        <taxon>Bacteria</taxon>
        <taxon>Bacillati</taxon>
        <taxon>Bacillota</taxon>
        <taxon>Clostridia</taxon>
        <taxon>Eubacteriales</taxon>
        <taxon>Eubacteriaceae</taxon>
        <taxon>Pseudoramibacter</taxon>
    </lineage>
</organism>
<keyword evidence="9" id="KW-0963">Cytoplasm</keyword>
<evidence type="ECO:0000313" key="13">
    <source>
        <dbReference type="EMBL" id="MQM72311.1"/>
    </source>
</evidence>
<evidence type="ECO:0000256" key="3">
    <source>
        <dbReference type="ARBA" id="ARBA00008184"/>
    </source>
</evidence>
<comment type="subcellular location">
    <subcellularLocation>
        <location evidence="9">Cytoplasm</location>
    </subcellularLocation>
</comment>
<evidence type="ECO:0000256" key="2">
    <source>
        <dbReference type="ARBA" id="ARBA00002631"/>
    </source>
</evidence>
<dbReference type="GO" id="GO:0005737">
    <property type="term" value="C:cytoplasm"/>
    <property type="evidence" value="ECO:0007669"/>
    <property type="project" value="UniProtKB-SubCell"/>
</dbReference>
<gene>
    <name evidence="9" type="primary">ung</name>
    <name evidence="13" type="ORF">FRC53_02540</name>
</gene>
<dbReference type="EMBL" id="VOGB01000004">
    <property type="protein sequence ID" value="MQM72311.1"/>
    <property type="molecule type" value="Genomic_DNA"/>
</dbReference>
<comment type="caution">
    <text evidence="13">The sequence shown here is derived from an EMBL/GenBank/DDBJ whole genome shotgun (WGS) entry which is preliminary data.</text>
</comment>
<dbReference type="HAMAP" id="MF_00148">
    <property type="entry name" value="UDG"/>
    <property type="match status" value="1"/>
</dbReference>
<evidence type="ECO:0000256" key="4">
    <source>
        <dbReference type="ARBA" id="ARBA00012030"/>
    </source>
</evidence>
<sequence>MSIFFQNDWEKPLKHEFAQDYYQNLRQFLIHEYKTRRIYPNPYDIFNAFHYTAFADTKVCIIGQDPYHGPHQAHGLCFSVQPDVAIPPSLRNIYKELHDDLGCPIPNHGCLVNWTKEGVLLLNSVLTVRAGQPASHRGKGWEIFTDHVIEMLNAREKPVVFILWGAFAQSKIPMITNPQHMIIKSSHPSPLSANRGFFGSRPFSRTNAFLTQVGLEPVNWEIPPIENTKAAAEYLRAHHPGLFGKKAEAQSS</sequence>
<dbReference type="FunFam" id="3.40.470.10:FF:000001">
    <property type="entry name" value="Uracil-DNA glycosylase"/>
    <property type="match status" value="1"/>
</dbReference>
<dbReference type="Gene3D" id="3.40.470.10">
    <property type="entry name" value="Uracil-DNA glycosylase-like domain"/>
    <property type="match status" value="1"/>
</dbReference>
<proteinExistence type="inferred from homology"/>
<comment type="catalytic activity">
    <reaction evidence="1 9 11">
        <text>Hydrolyzes single-stranded DNA or mismatched double-stranded DNA and polynucleotides, releasing free uracil.</text>
        <dbReference type="EC" id="3.2.2.27"/>
    </reaction>
</comment>
<keyword evidence="14" id="KW-1185">Reference proteome</keyword>
<dbReference type="NCBIfam" id="NF003588">
    <property type="entry name" value="PRK05254.1-1"/>
    <property type="match status" value="1"/>
</dbReference>
<dbReference type="CDD" id="cd10027">
    <property type="entry name" value="UDG-F1-like"/>
    <property type="match status" value="1"/>
</dbReference>
<dbReference type="PANTHER" id="PTHR11264">
    <property type="entry name" value="URACIL-DNA GLYCOSYLASE"/>
    <property type="match status" value="1"/>
</dbReference>